<dbReference type="SUPFAM" id="SSF57716">
    <property type="entry name" value="Glucocorticoid receptor-like (DNA-binding domain)"/>
    <property type="match status" value="1"/>
</dbReference>
<dbReference type="SMART" id="SM00898">
    <property type="entry name" value="Fapy_DNA_glyco"/>
    <property type="match status" value="1"/>
</dbReference>
<dbReference type="FunFam" id="1.10.8.50:FF:000003">
    <property type="entry name" value="Formamidopyrimidine-DNA glycosylase"/>
    <property type="match status" value="1"/>
</dbReference>
<keyword evidence="4" id="KW-0479">Metal-binding</keyword>
<keyword evidence="10" id="KW-0234">DNA repair</keyword>
<sequence length="295" mass="32326">MPEGHTIHRAARIQRGLLAGGAVRVDSPQGRFAHGAALLDGRELLAIDAYGKHLFYAFAGDVWVHVHLGLFGKFRTGTGEPPPPRGAVRMRVSGERGWMTLSGPTACDLVDDNERRLILDRIGPDPLREDARPAAAIARIMRSAAPIGVLLMDQRVVAGIGNVYRAELLFRARISPAAPGRSLARAQILALWKDARMLLRDGEERGRIVTTRPADRPHPRGAVRRGEQYYVYHRTGQPCRICGSTIERAAMAARTLYFCPVCQSEPSRPSSRTIAGMRARSPKKPRVAKGHVTAS</sequence>
<dbReference type="InterPro" id="IPR015887">
    <property type="entry name" value="DNA_glyclase_Znf_dom_DNA_BS"/>
</dbReference>
<dbReference type="RefSeq" id="WP_317996845.1">
    <property type="nucleotide sequence ID" value="NZ_AP025523.1"/>
</dbReference>
<dbReference type="PROSITE" id="PS51068">
    <property type="entry name" value="FPG_CAT"/>
    <property type="match status" value="1"/>
</dbReference>
<dbReference type="PANTHER" id="PTHR42697:SF3">
    <property type="entry name" value="ENDONUCLEASE 8 1"/>
    <property type="match status" value="1"/>
</dbReference>
<protein>
    <recommendedName>
        <fullName evidence="3">DNA-(apurinic or apyrimidinic site) lyase</fullName>
        <ecNumber evidence="3">4.2.99.18</ecNumber>
    </recommendedName>
</protein>
<organism evidence="19 20">
    <name type="scientific">Vulcanimicrobium alpinum</name>
    <dbReference type="NCBI Taxonomy" id="3016050"/>
    <lineage>
        <taxon>Bacteria</taxon>
        <taxon>Bacillati</taxon>
        <taxon>Vulcanimicrobiota</taxon>
        <taxon>Vulcanimicrobiia</taxon>
        <taxon>Vulcanimicrobiales</taxon>
        <taxon>Vulcanimicrobiaceae</taxon>
        <taxon>Vulcanimicrobium</taxon>
    </lineage>
</organism>
<feature type="compositionally biased region" description="Polar residues" evidence="16">
    <location>
        <begin position="264"/>
        <end position="273"/>
    </location>
</feature>
<dbReference type="InterPro" id="IPR000214">
    <property type="entry name" value="Znf_DNA_glyclase/AP_lyase"/>
</dbReference>
<dbReference type="GO" id="GO:0000703">
    <property type="term" value="F:oxidized pyrimidine nucleobase lesion DNA N-glycosylase activity"/>
    <property type="evidence" value="ECO:0007669"/>
    <property type="project" value="TreeGrafter"/>
</dbReference>
<dbReference type="Pfam" id="PF01149">
    <property type="entry name" value="Fapy_DNA_glyco"/>
    <property type="match status" value="1"/>
</dbReference>
<accession>A0AAN1XWI1</accession>
<evidence type="ECO:0000313" key="20">
    <source>
        <dbReference type="Proteomes" id="UP001317532"/>
    </source>
</evidence>
<dbReference type="Gene3D" id="3.20.190.10">
    <property type="entry name" value="MutM-like, N-terminal"/>
    <property type="match status" value="1"/>
</dbReference>
<evidence type="ECO:0000256" key="8">
    <source>
        <dbReference type="ARBA" id="ARBA00022833"/>
    </source>
</evidence>
<proteinExistence type="inferred from homology"/>
<dbReference type="CDD" id="cd08970">
    <property type="entry name" value="AcNei1_N"/>
    <property type="match status" value="1"/>
</dbReference>
<comment type="catalytic activity">
    <reaction evidence="14">
        <text>2'-deoxyribonucleotide-(2'-deoxyribose 5'-phosphate)-2'-deoxyribonucleotide-DNA = a 3'-end 2'-deoxyribonucleotide-(2,3-dehydro-2,3-deoxyribose 5'-phosphate)-DNA + a 5'-end 5'-phospho-2'-deoxyribonucleoside-DNA + H(+)</text>
        <dbReference type="Rhea" id="RHEA:66592"/>
        <dbReference type="Rhea" id="RHEA-COMP:13180"/>
        <dbReference type="Rhea" id="RHEA-COMP:16897"/>
        <dbReference type="Rhea" id="RHEA-COMP:17067"/>
        <dbReference type="ChEBI" id="CHEBI:15378"/>
        <dbReference type="ChEBI" id="CHEBI:136412"/>
        <dbReference type="ChEBI" id="CHEBI:157695"/>
        <dbReference type="ChEBI" id="CHEBI:167181"/>
        <dbReference type="EC" id="4.2.99.18"/>
    </reaction>
</comment>
<dbReference type="SUPFAM" id="SSF46946">
    <property type="entry name" value="S13-like H2TH domain"/>
    <property type="match status" value="1"/>
</dbReference>
<evidence type="ECO:0000256" key="4">
    <source>
        <dbReference type="ARBA" id="ARBA00022723"/>
    </source>
</evidence>
<comment type="cofactor">
    <cofactor evidence="1">
        <name>Zn(2+)</name>
        <dbReference type="ChEBI" id="CHEBI:29105"/>
    </cofactor>
</comment>
<evidence type="ECO:0000256" key="7">
    <source>
        <dbReference type="ARBA" id="ARBA00022801"/>
    </source>
</evidence>
<dbReference type="AlphaFoldDB" id="A0AAN1XWI1"/>
<dbReference type="GO" id="GO:0003684">
    <property type="term" value="F:damaged DNA binding"/>
    <property type="evidence" value="ECO:0007669"/>
    <property type="project" value="InterPro"/>
</dbReference>
<dbReference type="GO" id="GO:0006284">
    <property type="term" value="P:base-excision repair"/>
    <property type="evidence" value="ECO:0007669"/>
    <property type="project" value="InterPro"/>
</dbReference>
<keyword evidence="7" id="KW-0378">Hydrolase</keyword>
<keyword evidence="12" id="KW-0511">Multifunctional enzyme</keyword>
<keyword evidence="6 15" id="KW-0863">Zinc-finger</keyword>
<dbReference type="InterPro" id="IPR035937">
    <property type="entry name" value="FPG_N"/>
</dbReference>
<evidence type="ECO:0000256" key="16">
    <source>
        <dbReference type="SAM" id="MobiDB-lite"/>
    </source>
</evidence>
<keyword evidence="8" id="KW-0862">Zinc</keyword>
<dbReference type="InterPro" id="IPR010663">
    <property type="entry name" value="Znf_FPG/IleRS"/>
</dbReference>
<evidence type="ECO:0000256" key="1">
    <source>
        <dbReference type="ARBA" id="ARBA00001947"/>
    </source>
</evidence>
<dbReference type="Gene3D" id="1.10.8.50">
    <property type="match status" value="1"/>
</dbReference>
<dbReference type="GO" id="GO:0008270">
    <property type="term" value="F:zinc ion binding"/>
    <property type="evidence" value="ECO:0007669"/>
    <property type="project" value="UniProtKB-KW"/>
</dbReference>
<keyword evidence="9" id="KW-0238">DNA-binding</keyword>
<keyword evidence="20" id="KW-1185">Reference proteome</keyword>
<dbReference type="Proteomes" id="UP001317532">
    <property type="component" value="Chromosome"/>
</dbReference>
<evidence type="ECO:0000256" key="2">
    <source>
        <dbReference type="ARBA" id="ARBA00009409"/>
    </source>
</evidence>
<dbReference type="InterPro" id="IPR015886">
    <property type="entry name" value="H2TH_FPG"/>
</dbReference>
<comment type="similarity">
    <text evidence="2">Belongs to the FPG family.</text>
</comment>
<evidence type="ECO:0000256" key="13">
    <source>
        <dbReference type="ARBA" id="ARBA00023295"/>
    </source>
</evidence>
<dbReference type="EC" id="4.2.99.18" evidence="3"/>
<dbReference type="InterPro" id="IPR012319">
    <property type="entry name" value="FPG_cat"/>
</dbReference>
<evidence type="ECO:0000256" key="6">
    <source>
        <dbReference type="ARBA" id="ARBA00022771"/>
    </source>
</evidence>
<keyword evidence="19" id="KW-0255">Endonuclease</keyword>
<dbReference type="SMART" id="SM01232">
    <property type="entry name" value="H2TH"/>
    <property type="match status" value="1"/>
</dbReference>
<evidence type="ECO:0000256" key="5">
    <source>
        <dbReference type="ARBA" id="ARBA00022763"/>
    </source>
</evidence>
<evidence type="ECO:0000259" key="17">
    <source>
        <dbReference type="PROSITE" id="PS51066"/>
    </source>
</evidence>
<feature type="domain" description="Formamidopyrimidine-DNA glycosylase catalytic" evidence="18">
    <location>
        <begin position="2"/>
        <end position="97"/>
    </location>
</feature>
<dbReference type="GO" id="GO:0008534">
    <property type="term" value="F:oxidized purine nucleobase lesion DNA N-glycosylase activity"/>
    <property type="evidence" value="ECO:0007669"/>
    <property type="project" value="UniProtKB-ARBA"/>
</dbReference>
<keyword evidence="19" id="KW-0540">Nuclease</keyword>
<evidence type="ECO:0000259" key="18">
    <source>
        <dbReference type="PROSITE" id="PS51068"/>
    </source>
</evidence>
<dbReference type="InterPro" id="IPR010979">
    <property type="entry name" value="Ribosomal_uS13-like_H2TH"/>
</dbReference>
<evidence type="ECO:0000256" key="14">
    <source>
        <dbReference type="ARBA" id="ARBA00044632"/>
    </source>
</evidence>
<dbReference type="EMBL" id="AP025523">
    <property type="protein sequence ID" value="BDE05826.1"/>
    <property type="molecule type" value="Genomic_DNA"/>
</dbReference>
<feature type="domain" description="FPG-type" evidence="17">
    <location>
        <begin position="230"/>
        <end position="264"/>
    </location>
</feature>
<name>A0AAN1XWI1_UNVUL</name>
<dbReference type="PROSITE" id="PS01242">
    <property type="entry name" value="ZF_FPG_1"/>
    <property type="match status" value="1"/>
</dbReference>
<dbReference type="GO" id="GO:0003690">
    <property type="term" value="F:double-stranded DNA binding"/>
    <property type="evidence" value="ECO:0007669"/>
    <property type="project" value="UniProtKB-ARBA"/>
</dbReference>
<feature type="compositionally biased region" description="Basic residues" evidence="16">
    <location>
        <begin position="280"/>
        <end position="289"/>
    </location>
</feature>
<evidence type="ECO:0000256" key="15">
    <source>
        <dbReference type="PROSITE-ProRule" id="PRU00391"/>
    </source>
</evidence>
<dbReference type="PANTHER" id="PTHR42697">
    <property type="entry name" value="ENDONUCLEASE 8"/>
    <property type="match status" value="1"/>
</dbReference>
<evidence type="ECO:0000256" key="11">
    <source>
        <dbReference type="ARBA" id="ARBA00023239"/>
    </source>
</evidence>
<evidence type="ECO:0000256" key="3">
    <source>
        <dbReference type="ARBA" id="ARBA00012720"/>
    </source>
</evidence>
<keyword evidence="13" id="KW-0326">Glycosidase</keyword>
<reference evidence="19 20" key="1">
    <citation type="journal article" date="2022" name="ISME Commun">
        <title>Vulcanimicrobium alpinus gen. nov. sp. nov., the first cultivated representative of the candidate phylum 'Eremiobacterota', is a metabolically versatile aerobic anoxygenic phototroph.</title>
        <authorList>
            <person name="Yabe S."/>
            <person name="Muto K."/>
            <person name="Abe K."/>
            <person name="Yokota A."/>
            <person name="Staudigel H."/>
            <person name="Tebo B.M."/>
        </authorList>
    </citation>
    <scope>NUCLEOTIDE SEQUENCE [LARGE SCALE GENOMIC DNA]</scope>
    <source>
        <strain evidence="19 20">WC8-2</strain>
    </source>
</reference>
<evidence type="ECO:0000256" key="12">
    <source>
        <dbReference type="ARBA" id="ARBA00023268"/>
    </source>
</evidence>
<feature type="region of interest" description="Disordered" evidence="16">
    <location>
        <begin position="263"/>
        <end position="295"/>
    </location>
</feature>
<keyword evidence="5" id="KW-0227">DNA damage</keyword>
<dbReference type="PROSITE" id="PS51066">
    <property type="entry name" value="ZF_FPG_2"/>
    <property type="match status" value="1"/>
</dbReference>
<evidence type="ECO:0000256" key="10">
    <source>
        <dbReference type="ARBA" id="ARBA00023204"/>
    </source>
</evidence>
<dbReference type="GO" id="GO:0140078">
    <property type="term" value="F:class I DNA-(apurinic or apyrimidinic site) endonuclease activity"/>
    <property type="evidence" value="ECO:0007669"/>
    <property type="project" value="UniProtKB-EC"/>
</dbReference>
<evidence type="ECO:0000313" key="19">
    <source>
        <dbReference type="EMBL" id="BDE05826.1"/>
    </source>
</evidence>
<keyword evidence="11" id="KW-0456">Lyase</keyword>
<dbReference type="Pfam" id="PF06827">
    <property type="entry name" value="zf-FPG_IleRS"/>
    <property type="match status" value="1"/>
</dbReference>
<dbReference type="SUPFAM" id="SSF81624">
    <property type="entry name" value="N-terminal domain of MutM-like DNA repair proteins"/>
    <property type="match status" value="1"/>
</dbReference>
<evidence type="ECO:0000256" key="9">
    <source>
        <dbReference type="ARBA" id="ARBA00023125"/>
    </source>
</evidence>
<gene>
    <name evidence="19" type="primary">nei</name>
    <name evidence="19" type="ORF">WPS_11020</name>
</gene>
<dbReference type="Pfam" id="PF06831">
    <property type="entry name" value="H2TH"/>
    <property type="match status" value="1"/>
</dbReference>
<dbReference type="KEGG" id="vab:WPS_11020"/>